<evidence type="ECO:0000313" key="2">
    <source>
        <dbReference type="Proteomes" id="UP000044806"/>
    </source>
</evidence>
<gene>
    <name evidence="1" type="ORF">ERS013165_00901</name>
</gene>
<organism evidence="1 2">
    <name type="scientific">Vibrio cholerae</name>
    <dbReference type="NCBI Taxonomy" id="666"/>
    <lineage>
        <taxon>Bacteria</taxon>
        <taxon>Pseudomonadati</taxon>
        <taxon>Pseudomonadota</taxon>
        <taxon>Gammaproteobacteria</taxon>
        <taxon>Vibrionales</taxon>
        <taxon>Vibrionaceae</taxon>
        <taxon>Vibrio</taxon>
    </lineage>
</organism>
<evidence type="ECO:0000313" key="1">
    <source>
        <dbReference type="EMBL" id="CSA15825.1"/>
    </source>
</evidence>
<name>A0A655S237_VIBCL</name>
<dbReference type="AlphaFoldDB" id="A0A655S237"/>
<dbReference type="EMBL" id="CWOW01000003">
    <property type="protein sequence ID" value="CSA15825.1"/>
    <property type="molecule type" value="Genomic_DNA"/>
</dbReference>
<dbReference type="Proteomes" id="UP000044806">
    <property type="component" value="Unassembled WGS sequence"/>
</dbReference>
<protein>
    <submittedName>
        <fullName evidence="1">Uncharacterized protein</fullName>
    </submittedName>
</protein>
<reference evidence="1 2" key="1">
    <citation type="submission" date="2015-07" db="EMBL/GenBank/DDBJ databases">
        <authorList>
            <consortium name="Pathogen Informatics"/>
        </authorList>
    </citation>
    <scope>NUCLEOTIDE SEQUENCE [LARGE SCALE GENOMIC DNA]</scope>
    <source>
        <strain evidence="1 2">A51</strain>
    </source>
</reference>
<proteinExistence type="predicted"/>
<sequence length="88" mass="9820">MHIERHCGQLRRARQGRKISIKISAERLMRSATVPPGPTSGNNCFAIDAPDWMVIIAASKLRIAMSKGDFIVGINNEKLSRKCEEIMP</sequence>
<accession>A0A655S237</accession>